<comment type="caution">
    <text evidence="1">The sequence shown here is derived from an EMBL/GenBank/DDBJ whole genome shotgun (WGS) entry which is preliminary data.</text>
</comment>
<accession>A0A9R1URP0</accession>
<name>A0A9R1URP0_LACSA</name>
<reference evidence="1 2" key="1">
    <citation type="journal article" date="2017" name="Nat. Commun.">
        <title>Genome assembly with in vitro proximity ligation data and whole-genome triplication in lettuce.</title>
        <authorList>
            <person name="Reyes-Chin-Wo S."/>
            <person name="Wang Z."/>
            <person name="Yang X."/>
            <person name="Kozik A."/>
            <person name="Arikit S."/>
            <person name="Song C."/>
            <person name="Xia L."/>
            <person name="Froenicke L."/>
            <person name="Lavelle D.O."/>
            <person name="Truco M.J."/>
            <person name="Xia R."/>
            <person name="Zhu S."/>
            <person name="Xu C."/>
            <person name="Xu H."/>
            <person name="Xu X."/>
            <person name="Cox K."/>
            <person name="Korf I."/>
            <person name="Meyers B.C."/>
            <person name="Michelmore R.W."/>
        </authorList>
    </citation>
    <scope>NUCLEOTIDE SEQUENCE [LARGE SCALE GENOMIC DNA]</scope>
    <source>
        <strain evidence="2">cv. Salinas</strain>
        <tissue evidence="1">Seedlings</tissue>
    </source>
</reference>
<keyword evidence="2" id="KW-1185">Reference proteome</keyword>
<sequence>MAIMAQNNRDEIVYDKVADIDASKENMKHLCSTLFVEASVREISSFGMVRIEGDYMLVDHKHKNNFYKTTKIHVSNDFLITDLIARNLDTRVEFNTNDVVVQ</sequence>
<gene>
    <name evidence="1" type="ORF">LSAT_V11C800415260</name>
</gene>
<dbReference type="EMBL" id="NBSK02000008">
    <property type="protein sequence ID" value="KAJ0191748.1"/>
    <property type="molecule type" value="Genomic_DNA"/>
</dbReference>
<protein>
    <submittedName>
        <fullName evidence="1">Uncharacterized protein</fullName>
    </submittedName>
</protein>
<evidence type="ECO:0000313" key="1">
    <source>
        <dbReference type="EMBL" id="KAJ0191748.1"/>
    </source>
</evidence>
<dbReference type="Proteomes" id="UP000235145">
    <property type="component" value="Unassembled WGS sequence"/>
</dbReference>
<proteinExistence type="predicted"/>
<evidence type="ECO:0000313" key="2">
    <source>
        <dbReference type="Proteomes" id="UP000235145"/>
    </source>
</evidence>
<dbReference type="AlphaFoldDB" id="A0A9R1URP0"/>
<organism evidence="1 2">
    <name type="scientific">Lactuca sativa</name>
    <name type="common">Garden lettuce</name>
    <dbReference type="NCBI Taxonomy" id="4236"/>
    <lineage>
        <taxon>Eukaryota</taxon>
        <taxon>Viridiplantae</taxon>
        <taxon>Streptophyta</taxon>
        <taxon>Embryophyta</taxon>
        <taxon>Tracheophyta</taxon>
        <taxon>Spermatophyta</taxon>
        <taxon>Magnoliopsida</taxon>
        <taxon>eudicotyledons</taxon>
        <taxon>Gunneridae</taxon>
        <taxon>Pentapetalae</taxon>
        <taxon>asterids</taxon>
        <taxon>campanulids</taxon>
        <taxon>Asterales</taxon>
        <taxon>Asteraceae</taxon>
        <taxon>Cichorioideae</taxon>
        <taxon>Cichorieae</taxon>
        <taxon>Lactucinae</taxon>
        <taxon>Lactuca</taxon>
    </lineage>
</organism>